<evidence type="ECO:0008006" key="4">
    <source>
        <dbReference type="Google" id="ProtNLM"/>
    </source>
</evidence>
<dbReference type="EMBL" id="PYOY01000002">
    <property type="protein sequence ID" value="PSX08562.1"/>
    <property type="molecule type" value="Genomic_DNA"/>
</dbReference>
<gene>
    <name evidence="2" type="ORF">C0W41_05585</name>
</gene>
<dbReference type="RefSeq" id="WP_045082460.1">
    <property type="nucleotide sequence ID" value="NZ_JZSX01000001.1"/>
</dbReference>
<organism evidence="2 3">
    <name type="scientific">Photobacterium angustum</name>
    <dbReference type="NCBI Taxonomy" id="661"/>
    <lineage>
        <taxon>Bacteria</taxon>
        <taxon>Pseudomonadati</taxon>
        <taxon>Pseudomonadota</taxon>
        <taxon>Gammaproteobacteria</taxon>
        <taxon>Vibrionales</taxon>
        <taxon>Vibrionaceae</taxon>
        <taxon>Photobacterium</taxon>
    </lineage>
</organism>
<dbReference type="GeneID" id="61230088"/>
<feature type="signal peptide" evidence="1">
    <location>
        <begin position="1"/>
        <end position="18"/>
    </location>
</feature>
<name>A0A855SIR9_PHOAN</name>
<accession>A0A855SIR9</accession>
<protein>
    <recommendedName>
        <fullName evidence="4">DP-EP family protein</fullName>
    </recommendedName>
</protein>
<evidence type="ECO:0000313" key="2">
    <source>
        <dbReference type="EMBL" id="PSX08562.1"/>
    </source>
</evidence>
<evidence type="ECO:0000313" key="3">
    <source>
        <dbReference type="Proteomes" id="UP000241440"/>
    </source>
</evidence>
<proteinExistence type="predicted"/>
<evidence type="ECO:0000256" key="1">
    <source>
        <dbReference type="SAM" id="SignalP"/>
    </source>
</evidence>
<keyword evidence="1" id="KW-0732">Signal</keyword>
<comment type="caution">
    <text evidence="2">The sequence shown here is derived from an EMBL/GenBank/DDBJ whole genome shotgun (WGS) entry which is preliminary data.</text>
</comment>
<dbReference type="Proteomes" id="UP000241440">
    <property type="component" value="Unassembled WGS sequence"/>
</dbReference>
<dbReference type="AlphaFoldDB" id="A0A855SIR9"/>
<reference evidence="2 3" key="1">
    <citation type="submission" date="2018-01" db="EMBL/GenBank/DDBJ databases">
        <title>Whole genome sequencing of Histamine producing bacteria.</title>
        <authorList>
            <person name="Butler K."/>
        </authorList>
    </citation>
    <scope>NUCLEOTIDE SEQUENCE [LARGE SCALE GENOMIC DNA]</scope>
    <source>
        <strain evidence="2 3">A2-1</strain>
    </source>
</reference>
<sequence>MFKLILLLMLGMSKNALAATHCQTAPDSEFKMTISINSEQVKYVIGGRPYLSPRIENHNGSFNLFDTLQGTTIIVRNILVNGTEGILNMIAINMTNSDIIFKEKVPLTCVTVQ</sequence>
<feature type="chain" id="PRO_5032599398" description="DP-EP family protein" evidence="1">
    <location>
        <begin position="19"/>
        <end position="113"/>
    </location>
</feature>